<proteinExistence type="predicted"/>
<feature type="chain" id="PRO_5026675970" evidence="1">
    <location>
        <begin position="23"/>
        <end position="191"/>
    </location>
</feature>
<feature type="signal peptide" evidence="1">
    <location>
        <begin position="1"/>
        <end position="22"/>
    </location>
</feature>
<protein>
    <submittedName>
        <fullName evidence="2">Uncharacterized protein</fullName>
    </submittedName>
</protein>
<accession>A0A6L8VFI6</accession>
<evidence type="ECO:0000256" key="1">
    <source>
        <dbReference type="SAM" id="SignalP"/>
    </source>
</evidence>
<gene>
    <name evidence="2" type="ORF">GS660_02615</name>
</gene>
<organism evidence="2 3">
    <name type="scientific">Frigidibacter albus</name>
    <dbReference type="NCBI Taxonomy" id="1465486"/>
    <lineage>
        <taxon>Bacteria</taxon>
        <taxon>Pseudomonadati</taxon>
        <taxon>Pseudomonadota</taxon>
        <taxon>Alphaproteobacteria</taxon>
        <taxon>Rhodobacterales</taxon>
        <taxon>Paracoccaceae</taxon>
        <taxon>Frigidibacter</taxon>
    </lineage>
</organism>
<dbReference type="Proteomes" id="UP000477083">
    <property type="component" value="Unassembled WGS sequence"/>
</dbReference>
<keyword evidence="1" id="KW-0732">Signal</keyword>
<keyword evidence="3" id="KW-1185">Reference proteome</keyword>
<evidence type="ECO:0000313" key="3">
    <source>
        <dbReference type="Proteomes" id="UP000477083"/>
    </source>
</evidence>
<dbReference type="OrthoDB" id="195732at2"/>
<name>A0A6L8VFI6_9RHOB</name>
<reference evidence="2 3" key="1">
    <citation type="submission" date="2020-01" db="EMBL/GenBank/DDBJ databases">
        <title>Frigidibacter albus SP32T (=CGMCC 1.13995T).</title>
        <authorList>
            <person name="Liao X."/>
        </authorList>
    </citation>
    <scope>NUCLEOTIDE SEQUENCE [LARGE SCALE GENOMIC DNA]</scope>
    <source>
        <strain evidence="2 3">SP32</strain>
    </source>
</reference>
<dbReference type="EMBL" id="WWNR01000002">
    <property type="protein sequence ID" value="MZQ87990.1"/>
    <property type="molecule type" value="Genomic_DNA"/>
</dbReference>
<sequence>MPRRLAAAAIALAAITALPVHSAELEGRLKAYAETEVAAWVQDPVLIDAIHAANSARAALTPDGVLALDLAWRAEVGAAAMPTITPVLENPASDFLRARVQAAGGTITEVFVMDALGLNVATSGITSDFWQGDEEKFSETFPHGPGTLHLGAVELDESTQTYQAQVSMTVTDPASGQAIGAITVGLNAETF</sequence>
<comment type="caution">
    <text evidence="2">The sequence shown here is derived from an EMBL/GenBank/DDBJ whole genome shotgun (WGS) entry which is preliminary data.</text>
</comment>
<dbReference type="AlphaFoldDB" id="A0A6L8VFI6"/>
<dbReference type="RefSeq" id="WP_161343167.1">
    <property type="nucleotide sequence ID" value="NZ_BMGW01000002.1"/>
</dbReference>
<evidence type="ECO:0000313" key="2">
    <source>
        <dbReference type="EMBL" id="MZQ87990.1"/>
    </source>
</evidence>